<organism evidence="7 8">
    <name type="scientific">Lutibacter holmesii</name>
    <dbReference type="NCBI Taxonomy" id="1137985"/>
    <lineage>
        <taxon>Bacteria</taxon>
        <taxon>Pseudomonadati</taxon>
        <taxon>Bacteroidota</taxon>
        <taxon>Flavobacteriia</taxon>
        <taxon>Flavobacteriales</taxon>
        <taxon>Flavobacteriaceae</taxon>
        <taxon>Lutibacter</taxon>
    </lineage>
</organism>
<evidence type="ECO:0000313" key="7">
    <source>
        <dbReference type="EMBL" id="MFD1293736.1"/>
    </source>
</evidence>
<gene>
    <name evidence="7" type="ORF">ACFQ5N_07815</name>
</gene>
<dbReference type="Pfam" id="PF03739">
    <property type="entry name" value="LptF_LptG"/>
    <property type="match status" value="1"/>
</dbReference>
<dbReference type="InterPro" id="IPR005495">
    <property type="entry name" value="LptG/LptF_permease"/>
</dbReference>
<dbReference type="Proteomes" id="UP001597241">
    <property type="component" value="Unassembled WGS sequence"/>
</dbReference>
<keyword evidence="4 6" id="KW-1133">Transmembrane helix</keyword>
<keyword evidence="3 6" id="KW-0812">Transmembrane</keyword>
<feature type="transmembrane region" description="Helical" evidence="6">
    <location>
        <begin position="337"/>
        <end position="357"/>
    </location>
</feature>
<dbReference type="RefSeq" id="WP_386808927.1">
    <property type="nucleotide sequence ID" value="NZ_JBHTMV010000003.1"/>
</dbReference>
<keyword evidence="2" id="KW-1003">Cell membrane</keyword>
<dbReference type="EMBL" id="JBHTMV010000003">
    <property type="protein sequence ID" value="MFD1293736.1"/>
    <property type="molecule type" value="Genomic_DNA"/>
</dbReference>
<dbReference type="PANTHER" id="PTHR33529">
    <property type="entry name" value="SLR0882 PROTEIN-RELATED"/>
    <property type="match status" value="1"/>
</dbReference>
<feature type="transmembrane region" description="Helical" evidence="6">
    <location>
        <begin position="54"/>
        <end position="78"/>
    </location>
</feature>
<feature type="transmembrane region" description="Helical" evidence="6">
    <location>
        <begin position="105"/>
        <end position="124"/>
    </location>
</feature>
<keyword evidence="8" id="KW-1185">Reference proteome</keyword>
<protein>
    <submittedName>
        <fullName evidence="7">LptF/LptG family permease</fullName>
    </submittedName>
</protein>
<sequence>MRILDKYILKKYLSSFTLVLTLLIPIAIAIDVSEKVDKFLRHANLSVGEIIEDYYVNFVIIYGNTFMPLALFIAVIFFTSKLAGNTEVIAIHSAKISFTRFLKPYFIGATIVTVFALTMNHFVVPRSNKIFENFNRTYLKKKKLNANFITNVNLQLGPNDYIFIKNYTVDRSIGYNFSYEIFEDNKLSQKLMADNIRWVEEDSTYTLINYSKRFLFKDRDSIVHGNKLDTIFNFEPKDLVNIDYMAKEMNSVELYKYINQAKERGVSNLNSYLVEFHKRSSLPISSYILTFLAVALAAKKKRGGMGVNLAIGITLMFVYVFFLKISEVLGAGADTNSFVMVWIPNLIFGGLAFYLYLKNAKN</sequence>
<evidence type="ECO:0000256" key="4">
    <source>
        <dbReference type="ARBA" id="ARBA00022989"/>
    </source>
</evidence>
<feature type="transmembrane region" description="Helical" evidence="6">
    <location>
        <begin position="305"/>
        <end position="325"/>
    </location>
</feature>
<comment type="caution">
    <text evidence="7">The sequence shown here is derived from an EMBL/GenBank/DDBJ whole genome shotgun (WGS) entry which is preliminary data.</text>
</comment>
<reference evidence="8" key="1">
    <citation type="journal article" date="2019" name="Int. J. Syst. Evol. Microbiol.">
        <title>The Global Catalogue of Microorganisms (GCM) 10K type strain sequencing project: providing services to taxonomists for standard genome sequencing and annotation.</title>
        <authorList>
            <consortium name="The Broad Institute Genomics Platform"/>
            <consortium name="The Broad Institute Genome Sequencing Center for Infectious Disease"/>
            <person name="Wu L."/>
            <person name="Ma J."/>
        </authorList>
    </citation>
    <scope>NUCLEOTIDE SEQUENCE [LARGE SCALE GENOMIC DNA]</scope>
    <source>
        <strain evidence="8">CCUG 62221</strain>
    </source>
</reference>
<evidence type="ECO:0000256" key="2">
    <source>
        <dbReference type="ARBA" id="ARBA00022475"/>
    </source>
</evidence>
<comment type="subcellular location">
    <subcellularLocation>
        <location evidence="1">Cell membrane</location>
        <topology evidence="1">Multi-pass membrane protein</topology>
    </subcellularLocation>
</comment>
<evidence type="ECO:0000256" key="3">
    <source>
        <dbReference type="ARBA" id="ARBA00022692"/>
    </source>
</evidence>
<dbReference type="PANTHER" id="PTHR33529:SF8">
    <property type="entry name" value="PERMEASE, YJGP_YJGQ FAMILY"/>
    <property type="match status" value="1"/>
</dbReference>
<name>A0ABW3WR43_9FLAO</name>
<feature type="transmembrane region" description="Helical" evidence="6">
    <location>
        <begin position="12"/>
        <end position="30"/>
    </location>
</feature>
<feature type="transmembrane region" description="Helical" evidence="6">
    <location>
        <begin position="280"/>
        <end position="298"/>
    </location>
</feature>
<proteinExistence type="predicted"/>
<evidence type="ECO:0000256" key="1">
    <source>
        <dbReference type="ARBA" id="ARBA00004651"/>
    </source>
</evidence>
<evidence type="ECO:0000256" key="5">
    <source>
        <dbReference type="ARBA" id="ARBA00023136"/>
    </source>
</evidence>
<keyword evidence="5 6" id="KW-0472">Membrane</keyword>
<evidence type="ECO:0000256" key="6">
    <source>
        <dbReference type="SAM" id="Phobius"/>
    </source>
</evidence>
<accession>A0ABW3WR43</accession>
<evidence type="ECO:0000313" key="8">
    <source>
        <dbReference type="Proteomes" id="UP001597241"/>
    </source>
</evidence>